<dbReference type="STRING" id="73230.A0A2B7ZL91"/>
<protein>
    <recommendedName>
        <fullName evidence="2">J domain-containing protein</fullName>
    </recommendedName>
</protein>
<organism evidence="3 4">
    <name type="scientific">[Emmonsia] crescens</name>
    <dbReference type="NCBI Taxonomy" id="73230"/>
    <lineage>
        <taxon>Eukaryota</taxon>
        <taxon>Fungi</taxon>
        <taxon>Dikarya</taxon>
        <taxon>Ascomycota</taxon>
        <taxon>Pezizomycotina</taxon>
        <taxon>Eurotiomycetes</taxon>
        <taxon>Eurotiomycetidae</taxon>
        <taxon>Onygenales</taxon>
        <taxon>Ajellomycetaceae</taxon>
        <taxon>Emergomyces</taxon>
    </lineage>
</organism>
<dbReference type="PROSITE" id="PS50076">
    <property type="entry name" value="DNAJ_2"/>
    <property type="match status" value="1"/>
</dbReference>
<reference evidence="3 4" key="1">
    <citation type="submission" date="2017-10" db="EMBL/GenBank/DDBJ databases">
        <title>Comparative genomics in systemic dimorphic fungi from Ajellomycetaceae.</title>
        <authorList>
            <person name="Munoz J.F."/>
            <person name="Mcewen J.G."/>
            <person name="Clay O.K."/>
            <person name="Cuomo C.A."/>
        </authorList>
    </citation>
    <scope>NUCLEOTIDE SEQUENCE [LARGE SCALE GENOMIC DNA]</scope>
    <source>
        <strain evidence="3 4">UAMH4076</strain>
    </source>
</reference>
<evidence type="ECO:0000259" key="2">
    <source>
        <dbReference type="PROSITE" id="PS50076"/>
    </source>
</evidence>
<dbReference type="PANTHER" id="PTHR47422">
    <property type="entry name" value="DNAJ HEAT SHOCK N-TERMINAL DOMAIN-CONTAINING PROTEIN"/>
    <property type="match status" value="1"/>
</dbReference>
<dbReference type="InterPro" id="IPR001623">
    <property type="entry name" value="DnaJ_domain"/>
</dbReference>
<evidence type="ECO:0000313" key="3">
    <source>
        <dbReference type="EMBL" id="PGH33949.1"/>
    </source>
</evidence>
<dbReference type="SMART" id="SM00271">
    <property type="entry name" value="DnaJ"/>
    <property type="match status" value="1"/>
</dbReference>
<dbReference type="CDD" id="cd06257">
    <property type="entry name" value="DnaJ"/>
    <property type="match status" value="1"/>
</dbReference>
<evidence type="ECO:0000256" key="1">
    <source>
        <dbReference type="SAM" id="MobiDB-lite"/>
    </source>
</evidence>
<feature type="domain" description="J" evidence="2">
    <location>
        <begin position="72"/>
        <end position="140"/>
    </location>
</feature>
<feature type="compositionally biased region" description="Polar residues" evidence="1">
    <location>
        <begin position="470"/>
        <end position="482"/>
    </location>
</feature>
<dbReference type="PANTHER" id="PTHR47422:SF1">
    <property type="entry name" value="DNAJ HEAT SHOCK N-TERMINAL DOMAIN-CONTAINING PROTEIN"/>
    <property type="match status" value="1"/>
</dbReference>
<feature type="region of interest" description="Disordered" evidence="1">
    <location>
        <begin position="449"/>
        <end position="482"/>
    </location>
</feature>
<dbReference type="VEuPathDB" id="FungiDB:EMCG_05167"/>
<dbReference type="Gene3D" id="1.10.287.110">
    <property type="entry name" value="DnaJ domain"/>
    <property type="match status" value="1"/>
</dbReference>
<dbReference type="AlphaFoldDB" id="A0A2B7ZL91"/>
<sequence>MATQALGELNGGSETPSEETRRLLTASVESVQEIEKPSTASEELVQEIETPSTASEESVREIERILKITDDNPYLTLGVNDPCSVDDSGKAYRKLSRFIHPDKCKHENATAAFIKLKAATEKLCLDEEDEKDEDQTDNNGRSIPGKFQQQIYAEATPCIHKLFSDPDSLNLKMEIEDYNKRIRVRNVKNKLAWTDHTRYYIHTEGLLPNIRSSHRLLREWLSSDASKRKEKKTALDKAIGKLNKFIAGAVKEAYYPSDWIATFRVEDRELKLKFDNGDALTADGDGDVLIAEPSTETQHGPDIAAYSEFSTWNKVLKDYIPSNVKFIVRTKPESRIFKFMTLGQVGQGAEEAYLNSKSKIDYREEDRNFSRLDAANYKCLEGVCSNAIKTSSPTNRYPPLRCLPKFEEKDANGNATEYGCWMTRTKFRDIMGGRVADDAIADVYRSERATPPWNSHGLKNNASEKAHLPGSQTTAPSVQKTKASLRTNHTPHMNMNSGGTLISSTSYGDVETAEIENLIKLLMLETELQRRQKQNLTAHA</sequence>
<gene>
    <name evidence="3" type="ORF">GX50_03186</name>
</gene>
<proteinExistence type="predicted"/>
<name>A0A2B7ZL91_9EURO</name>
<dbReference type="EMBL" id="PDND01000050">
    <property type="protein sequence ID" value="PGH33949.1"/>
    <property type="molecule type" value="Genomic_DNA"/>
</dbReference>
<accession>A0A2B7ZL91</accession>
<dbReference type="Pfam" id="PF00226">
    <property type="entry name" value="DnaJ"/>
    <property type="match status" value="1"/>
</dbReference>
<dbReference type="SUPFAM" id="SSF46565">
    <property type="entry name" value="Chaperone J-domain"/>
    <property type="match status" value="1"/>
</dbReference>
<dbReference type="InterPro" id="IPR036869">
    <property type="entry name" value="J_dom_sf"/>
</dbReference>
<evidence type="ECO:0000313" key="4">
    <source>
        <dbReference type="Proteomes" id="UP000226031"/>
    </source>
</evidence>
<dbReference type="Proteomes" id="UP000226031">
    <property type="component" value="Unassembled WGS sequence"/>
</dbReference>
<feature type="region of interest" description="Disordered" evidence="1">
    <location>
        <begin position="1"/>
        <end position="57"/>
    </location>
</feature>
<comment type="caution">
    <text evidence="3">The sequence shown here is derived from an EMBL/GenBank/DDBJ whole genome shotgun (WGS) entry which is preliminary data.</text>
</comment>
<keyword evidence="4" id="KW-1185">Reference proteome</keyword>